<dbReference type="GO" id="GO:0046872">
    <property type="term" value="F:metal ion binding"/>
    <property type="evidence" value="ECO:0007669"/>
    <property type="project" value="UniProtKB-KW"/>
</dbReference>
<protein>
    <submittedName>
        <fullName evidence="3">Peptidase M49, dipeptidyl-peptidase III</fullName>
    </submittedName>
</protein>
<dbReference type="GO" id="GO:0008239">
    <property type="term" value="F:dipeptidyl-peptidase activity"/>
    <property type="evidence" value="ECO:0007669"/>
    <property type="project" value="TreeGrafter"/>
</dbReference>
<dbReference type="PANTHER" id="PTHR23422:SF11">
    <property type="entry name" value="DIPEPTIDYL PEPTIDASE 3"/>
    <property type="match status" value="1"/>
</dbReference>
<dbReference type="Pfam" id="PF03571">
    <property type="entry name" value="Peptidase_M49"/>
    <property type="match status" value="1"/>
</dbReference>
<dbReference type="OrthoDB" id="4694525at2759"/>
<proteinExistence type="predicted"/>
<dbReference type="PANTHER" id="PTHR23422">
    <property type="entry name" value="DIPEPTIDYL PEPTIDASE III-RELATED"/>
    <property type="match status" value="1"/>
</dbReference>
<keyword evidence="1" id="KW-0479">Metal-binding</keyword>
<dbReference type="EMBL" id="ML976669">
    <property type="protein sequence ID" value="KAF1975757.1"/>
    <property type="molecule type" value="Genomic_DNA"/>
</dbReference>
<name>A0A6A5VR81_9PLEO</name>
<evidence type="ECO:0000313" key="3">
    <source>
        <dbReference type="EMBL" id="KAF1975757.1"/>
    </source>
</evidence>
<dbReference type="AlphaFoldDB" id="A0A6A5VR81"/>
<dbReference type="GO" id="GO:0005737">
    <property type="term" value="C:cytoplasm"/>
    <property type="evidence" value="ECO:0007669"/>
    <property type="project" value="TreeGrafter"/>
</dbReference>
<organism evidence="3 4">
    <name type="scientific">Bimuria novae-zelandiae CBS 107.79</name>
    <dbReference type="NCBI Taxonomy" id="1447943"/>
    <lineage>
        <taxon>Eukaryota</taxon>
        <taxon>Fungi</taxon>
        <taxon>Dikarya</taxon>
        <taxon>Ascomycota</taxon>
        <taxon>Pezizomycotina</taxon>
        <taxon>Dothideomycetes</taxon>
        <taxon>Pleosporomycetidae</taxon>
        <taxon>Pleosporales</taxon>
        <taxon>Massarineae</taxon>
        <taxon>Didymosphaeriaceae</taxon>
        <taxon>Bimuria</taxon>
    </lineage>
</organism>
<dbReference type="Gene3D" id="3.30.540.30">
    <property type="match status" value="1"/>
</dbReference>
<sequence length="659" mass="73546">MSASTPPIHILGIAKAFNSLSSEEKHYAHYMARCSGDWSILVTEGYISQGDCNALLDYAAIFLSNIGNYYGSGDQKFTPSVPSDALEKLSKKSPRLQALHADFVDAILTVPPYGLGFPSNTAQSAYYPGSNTITQEEIAAISRSLEEYSIHPENTRIEKVLDNGKTTFNVLQASIEHDTEPTVLEVSALDTTAQVTRGDHSKELAKICESLSEAKKYAANETQKLVLSQYIESFTTGNLEAYRDSQRTWITDKSPRVENIFGFVEPYRDPYGVRSEFEGLVAIKDLDETSTLMKLVESSSTFIKRLPWATGTDNNGKGPFEKALFEPPDFTSIHSLAYCSSIIFPGINLPNYNDIRDQCGFKNVIIANRMSAEGNKGQSSPFVHTNCDVEKTFQKAKFPAYYWWVVLHELLGHGTGRMLREESAGSFNFDINSPPINPLNGEPIRSWYKPGQTWTGRFGDLATTVDEYRAELVGAYLMDDVELLDLFGYTVTSEITAADLTYNTYMQLGTDGLRGLANFNVKQGVNGNGCVAIDCDTKNKTLTVRVDRSKIVSQGKPALGRMLLHLHIYRCTADIHSCREYYEALSRVHDEYLEWRDVVLSAQGPKWVFVQANTFLNDGGEVILKEYEPTPEGVVQSWAERRVWTRSLGSYNCMLTCTI</sequence>
<evidence type="ECO:0000256" key="1">
    <source>
        <dbReference type="ARBA" id="ARBA00022723"/>
    </source>
</evidence>
<evidence type="ECO:0000313" key="4">
    <source>
        <dbReference type="Proteomes" id="UP000800036"/>
    </source>
</evidence>
<dbReference type="Proteomes" id="UP000800036">
    <property type="component" value="Unassembled WGS sequence"/>
</dbReference>
<gene>
    <name evidence="3" type="ORF">BU23DRAFT_578992</name>
</gene>
<evidence type="ECO:0000256" key="2">
    <source>
        <dbReference type="ARBA" id="ARBA00022801"/>
    </source>
</evidence>
<reference evidence="3" key="1">
    <citation type="journal article" date="2020" name="Stud. Mycol.">
        <title>101 Dothideomycetes genomes: a test case for predicting lifestyles and emergence of pathogens.</title>
        <authorList>
            <person name="Haridas S."/>
            <person name="Albert R."/>
            <person name="Binder M."/>
            <person name="Bloem J."/>
            <person name="Labutti K."/>
            <person name="Salamov A."/>
            <person name="Andreopoulos B."/>
            <person name="Baker S."/>
            <person name="Barry K."/>
            <person name="Bills G."/>
            <person name="Bluhm B."/>
            <person name="Cannon C."/>
            <person name="Castanera R."/>
            <person name="Culley D."/>
            <person name="Daum C."/>
            <person name="Ezra D."/>
            <person name="Gonzalez J."/>
            <person name="Henrissat B."/>
            <person name="Kuo A."/>
            <person name="Liang C."/>
            <person name="Lipzen A."/>
            <person name="Lutzoni F."/>
            <person name="Magnuson J."/>
            <person name="Mondo S."/>
            <person name="Nolan M."/>
            <person name="Ohm R."/>
            <person name="Pangilinan J."/>
            <person name="Park H.-J."/>
            <person name="Ramirez L."/>
            <person name="Alfaro M."/>
            <person name="Sun H."/>
            <person name="Tritt A."/>
            <person name="Yoshinaga Y."/>
            <person name="Zwiers L.-H."/>
            <person name="Turgeon B."/>
            <person name="Goodwin S."/>
            <person name="Spatafora J."/>
            <person name="Crous P."/>
            <person name="Grigoriev I."/>
        </authorList>
    </citation>
    <scope>NUCLEOTIDE SEQUENCE</scope>
    <source>
        <strain evidence="3">CBS 107.79</strain>
    </source>
</reference>
<accession>A0A6A5VR81</accession>
<keyword evidence="2" id="KW-0378">Hydrolase</keyword>
<keyword evidence="4" id="KW-1185">Reference proteome</keyword>
<dbReference type="InterPro" id="IPR039461">
    <property type="entry name" value="Peptidase_M49"/>
</dbReference>